<keyword evidence="12" id="KW-1185">Reference proteome</keyword>
<dbReference type="PROSITE" id="PS01039">
    <property type="entry name" value="SBP_BACTERIAL_3"/>
    <property type="match status" value="1"/>
</dbReference>
<dbReference type="Proteomes" id="UP000235005">
    <property type="component" value="Unassembled WGS sequence"/>
</dbReference>
<reference evidence="11 12" key="1">
    <citation type="submission" date="2018-01" db="EMBL/GenBank/DDBJ databases">
        <title>The draft genome sequence of Halioglobus lutimaris HF004.</title>
        <authorList>
            <person name="Du Z.-J."/>
            <person name="Shi M.-J."/>
        </authorList>
    </citation>
    <scope>NUCLEOTIDE SEQUENCE [LARGE SCALE GENOMIC DNA]</scope>
    <source>
        <strain evidence="11 12">HF004</strain>
    </source>
</reference>
<evidence type="ECO:0000256" key="8">
    <source>
        <dbReference type="ARBA" id="ARBA00023136"/>
    </source>
</evidence>
<dbReference type="AlphaFoldDB" id="A0A2N5X6D3"/>
<dbReference type="PANTHER" id="PTHR35936:SF19">
    <property type="entry name" value="AMINO-ACID-BINDING PROTEIN YXEM-RELATED"/>
    <property type="match status" value="1"/>
</dbReference>
<evidence type="ECO:0000256" key="9">
    <source>
        <dbReference type="SAM" id="Phobius"/>
    </source>
</evidence>
<feature type="transmembrane region" description="Helical" evidence="9">
    <location>
        <begin position="6"/>
        <end position="23"/>
    </location>
</feature>
<feature type="transmembrane region" description="Helical" evidence="9">
    <location>
        <begin position="43"/>
        <end position="66"/>
    </location>
</feature>
<dbReference type="EMBL" id="PKUS01000003">
    <property type="protein sequence ID" value="PLW70041.1"/>
    <property type="molecule type" value="Genomic_DNA"/>
</dbReference>
<evidence type="ECO:0000313" key="12">
    <source>
        <dbReference type="Proteomes" id="UP000235005"/>
    </source>
</evidence>
<dbReference type="SUPFAM" id="SSF53850">
    <property type="entry name" value="Periplasmic binding protein-like II"/>
    <property type="match status" value="1"/>
</dbReference>
<evidence type="ECO:0000313" key="11">
    <source>
        <dbReference type="EMBL" id="PLW70041.1"/>
    </source>
</evidence>
<keyword evidence="8 9" id="KW-0472">Membrane</keyword>
<keyword evidence="7 9" id="KW-1133">Transmembrane helix</keyword>
<evidence type="ECO:0000259" key="10">
    <source>
        <dbReference type="SMART" id="SM00062"/>
    </source>
</evidence>
<gene>
    <name evidence="11" type="ORF">C0039_05870</name>
</gene>
<dbReference type="CDD" id="cd13530">
    <property type="entry name" value="PBP2_peptides_like"/>
    <property type="match status" value="1"/>
</dbReference>
<dbReference type="Gene3D" id="3.40.190.10">
    <property type="entry name" value="Periplasmic binding protein-like II"/>
    <property type="match status" value="2"/>
</dbReference>
<dbReference type="InterPro" id="IPR001638">
    <property type="entry name" value="Solute-binding_3/MltF_N"/>
</dbReference>
<comment type="subcellular location">
    <subcellularLocation>
        <location evidence="2">Cell envelope</location>
    </subcellularLocation>
    <subcellularLocation>
        <location evidence="1">Membrane</location>
        <topology evidence="1">Multi-pass membrane protein</topology>
    </subcellularLocation>
</comment>
<comment type="similarity">
    <text evidence="3">Belongs to the bacterial solute-binding protein 3 family.</text>
</comment>
<dbReference type="Pfam" id="PF00497">
    <property type="entry name" value="SBP_bac_3"/>
    <property type="match status" value="1"/>
</dbReference>
<name>A0A2N5X6D3_9GAMM</name>
<feature type="transmembrane region" description="Helical" evidence="9">
    <location>
        <begin position="227"/>
        <end position="249"/>
    </location>
</feature>
<dbReference type="GO" id="GO:0016020">
    <property type="term" value="C:membrane"/>
    <property type="evidence" value="ECO:0007669"/>
    <property type="project" value="UniProtKB-SubCell"/>
</dbReference>
<evidence type="ECO:0000256" key="1">
    <source>
        <dbReference type="ARBA" id="ARBA00004141"/>
    </source>
</evidence>
<organism evidence="11 12">
    <name type="scientific">Pseudohalioglobus lutimaris</name>
    <dbReference type="NCBI Taxonomy" id="1737061"/>
    <lineage>
        <taxon>Bacteria</taxon>
        <taxon>Pseudomonadati</taxon>
        <taxon>Pseudomonadota</taxon>
        <taxon>Gammaproteobacteria</taxon>
        <taxon>Cellvibrionales</taxon>
        <taxon>Halieaceae</taxon>
        <taxon>Pseudohalioglobus</taxon>
    </lineage>
</organism>
<dbReference type="GO" id="GO:0015293">
    <property type="term" value="F:symporter activity"/>
    <property type="evidence" value="ECO:0007669"/>
    <property type="project" value="InterPro"/>
</dbReference>
<dbReference type="Gene3D" id="1.10.3860.10">
    <property type="entry name" value="Sodium:dicarboxylate symporter"/>
    <property type="match status" value="1"/>
</dbReference>
<protein>
    <recommendedName>
        <fullName evidence="10">Solute-binding protein family 3/N-terminal domain-containing protein</fullName>
    </recommendedName>
</protein>
<sequence length="587" mass="65131">MTNNFVPAVVLFSILVGIALISVDEKDGVLKLFDGIAQAMSRINNFVVQLTPYGIFAIAAAASGTMTIDELGRVQVYLVTYISLAMLTTFWIFPGLISAVSGIPFREVFRTFRDPLVTAFATGNQFVVLPQIAASCKELLKRHGARGEQTDSAVDILVPVSFNFPSLGKLLVLLFVLFAGWFTDSELGLSDYLFLASGGVLSLFGSINVAVPYMLDSLRIPSDMFELFLITGIVVGRFGAMLAALHIIVLSVVGTLAMAGLLRFSIRFLLRYLLLSGLAMMVMVSVLRVYFELFVPPPPPREEVLANVELSSRWIPFEVATELPEISQTQLAGARIDHIFRSEVLQVGYRPNNLPCSYITPRGELVGFDVEMAQSLAVDLEVELEFVPFEFDDLGRMLASGEIDVAMSCIASLPDRFAYATFSDPYLELRLGFVVKDHERGLFLDLDRLRSTPDLSFALVSSHYHEERLQHLLPEATIVQLDSAEDFFTGGDQGADALLLTVEEGSAYAYRYPRYTVVQPSSNVSVPASYAVPKGDLEMMQFINNWIQLKRLDGTIERLYQYWMLGGAAQPKRPRWSVIRDVLGWVD</sequence>
<accession>A0A2N5X6D3</accession>
<dbReference type="InterPro" id="IPR001991">
    <property type="entry name" value="Na-dicarboxylate_symporter"/>
</dbReference>
<dbReference type="SUPFAM" id="SSF118215">
    <property type="entry name" value="Proton glutamate symport protein"/>
    <property type="match status" value="1"/>
</dbReference>
<keyword evidence="5 9" id="KW-0812">Transmembrane</keyword>
<keyword evidence="6" id="KW-0732">Signal</keyword>
<proteinExistence type="inferred from homology"/>
<evidence type="ECO:0000256" key="7">
    <source>
        <dbReference type="ARBA" id="ARBA00022989"/>
    </source>
</evidence>
<feature type="transmembrane region" description="Helical" evidence="9">
    <location>
        <begin position="78"/>
        <end position="103"/>
    </location>
</feature>
<feature type="transmembrane region" description="Helical" evidence="9">
    <location>
        <begin position="194"/>
        <end position="215"/>
    </location>
</feature>
<evidence type="ECO:0000256" key="3">
    <source>
        <dbReference type="ARBA" id="ARBA00010333"/>
    </source>
</evidence>
<feature type="transmembrane region" description="Helical" evidence="9">
    <location>
        <begin position="269"/>
        <end position="291"/>
    </location>
</feature>
<dbReference type="InterPro" id="IPR018313">
    <property type="entry name" value="SBP_3_CS"/>
</dbReference>
<dbReference type="PANTHER" id="PTHR35936">
    <property type="entry name" value="MEMBRANE-BOUND LYTIC MUREIN TRANSGLYCOSYLASE F"/>
    <property type="match status" value="1"/>
</dbReference>
<evidence type="ECO:0000256" key="6">
    <source>
        <dbReference type="ARBA" id="ARBA00022729"/>
    </source>
</evidence>
<dbReference type="InterPro" id="IPR036458">
    <property type="entry name" value="Na:dicarbo_symporter_sf"/>
</dbReference>
<dbReference type="SMART" id="SM00062">
    <property type="entry name" value="PBPb"/>
    <property type="match status" value="1"/>
</dbReference>
<evidence type="ECO:0000256" key="5">
    <source>
        <dbReference type="ARBA" id="ARBA00022692"/>
    </source>
</evidence>
<comment type="caution">
    <text evidence="11">The sequence shown here is derived from an EMBL/GenBank/DDBJ whole genome shotgun (WGS) entry which is preliminary data.</text>
</comment>
<feature type="transmembrane region" description="Helical" evidence="9">
    <location>
        <begin position="156"/>
        <end position="182"/>
    </location>
</feature>
<evidence type="ECO:0000256" key="4">
    <source>
        <dbReference type="ARBA" id="ARBA00022448"/>
    </source>
</evidence>
<dbReference type="GO" id="GO:0030313">
    <property type="term" value="C:cell envelope"/>
    <property type="evidence" value="ECO:0007669"/>
    <property type="project" value="UniProtKB-SubCell"/>
</dbReference>
<evidence type="ECO:0000256" key="2">
    <source>
        <dbReference type="ARBA" id="ARBA00004196"/>
    </source>
</evidence>
<feature type="domain" description="Solute-binding protein family 3/N-terminal" evidence="10">
    <location>
        <begin position="344"/>
        <end position="567"/>
    </location>
</feature>
<dbReference type="Pfam" id="PF00375">
    <property type="entry name" value="SDF"/>
    <property type="match status" value="1"/>
</dbReference>
<keyword evidence="4" id="KW-0813">Transport</keyword>